<sequence>MEKIKNPEDEDFSKWGGCNLTVLVDYQNGEESERELFIPEWRDAGFDDIVSLKMIEEQVREKYGDALIVVIAEYPLNGDIYRFGNNMDGEWMKVGTIDGYA</sequence>
<dbReference type="Proteomes" id="UP001600943">
    <property type="component" value="Unassembled WGS sequence"/>
</dbReference>
<organism evidence="1 2">
    <name type="scientific">Blautia hominis</name>
    <dbReference type="NCBI Taxonomy" id="2025493"/>
    <lineage>
        <taxon>Bacteria</taxon>
        <taxon>Bacillati</taxon>
        <taxon>Bacillota</taxon>
        <taxon>Clostridia</taxon>
        <taxon>Lachnospirales</taxon>
        <taxon>Lachnospiraceae</taxon>
        <taxon>Blautia</taxon>
    </lineage>
</organism>
<gene>
    <name evidence="1" type="ORF">K040078D81_39870</name>
</gene>
<keyword evidence="2" id="KW-1185">Reference proteome</keyword>
<evidence type="ECO:0000313" key="1">
    <source>
        <dbReference type="EMBL" id="GAA6409870.1"/>
    </source>
</evidence>
<protein>
    <submittedName>
        <fullName evidence="1">Uncharacterized protein</fullName>
    </submittedName>
</protein>
<evidence type="ECO:0000313" key="2">
    <source>
        <dbReference type="Proteomes" id="UP001600943"/>
    </source>
</evidence>
<comment type="caution">
    <text evidence="1">The sequence shown here is derived from an EMBL/GenBank/DDBJ whole genome shotgun (WGS) entry which is preliminary data.</text>
</comment>
<accession>A0ABQ0BEH7</accession>
<dbReference type="RefSeq" id="WP_390407924.1">
    <property type="nucleotide sequence ID" value="NZ_BAABYW010000001.1"/>
</dbReference>
<name>A0ABQ0BEH7_9FIRM</name>
<reference evidence="1 2" key="1">
    <citation type="submission" date="2024-04" db="EMBL/GenBank/DDBJ databases">
        <title>Defined microbial consortia suppress multidrug-resistant proinflammatory Enterobacteriaceae via ecological control.</title>
        <authorList>
            <person name="Furuichi M."/>
            <person name="Kawaguchi T."/>
            <person name="Pust M."/>
            <person name="Yasuma K."/>
            <person name="Plichta D."/>
            <person name="Hasegawa N."/>
            <person name="Ohya T."/>
            <person name="Bhattarai S."/>
            <person name="Sasajima S."/>
            <person name="Aoto Y."/>
            <person name="Tuganbaev T."/>
            <person name="Yaginuma M."/>
            <person name="Ueda M."/>
            <person name="Okahashi N."/>
            <person name="Amafuji K."/>
            <person name="Kiridooshi Y."/>
            <person name="Sugita K."/>
            <person name="Strazar M."/>
            <person name="Skelly A."/>
            <person name="Suda W."/>
            <person name="Hattori M."/>
            <person name="Nakamoto N."/>
            <person name="Caballero S."/>
            <person name="Norman J."/>
            <person name="Olle B."/>
            <person name="Tanoue T."/>
            <person name="Arita M."/>
            <person name="Bucci V."/>
            <person name="Atarashi K."/>
            <person name="Xavier R."/>
            <person name="Honda K."/>
        </authorList>
    </citation>
    <scope>NUCLEOTIDE SEQUENCE [LARGE SCALE GENOMIC DNA]</scope>
    <source>
        <strain evidence="2">k04-0078-D8-1</strain>
    </source>
</reference>
<proteinExistence type="predicted"/>
<dbReference type="EMBL" id="BAABYW010000001">
    <property type="protein sequence ID" value="GAA6409870.1"/>
    <property type="molecule type" value="Genomic_DNA"/>
</dbReference>